<feature type="region of interest" description="Disordered" evidence="5">
    <location>
        <begin position="851"/>
        <end position="1129"/>
    </location>
</feature>
<dbReference type="InterPro" id="IPR037618">
    <property type="entry name" value="LIPB1/2_SAM_2nd"/>
</dbReference>
<keyword evidence="3 4" id="KW-0175">Coiled coil</keyword>
<accession>A0ABM1BLP3</accession>
<feature type="compositionally biased region" description="Polar residues" evidence="5">
    <location>
        <begin position="410"/>
        <end position="434"/>
    </location>
</feature>
<evidence type="ECO:0000256" key="3">
    <source>
        <dbReference type="ARBA" id="ARBA00023054"/>
    </source>
</evidence>
<feature type="compositionally biased region" description="Low complexity" evidence="5">
    <location>
        <begin position="491"/>
        <end position="506"/>
    </location>
</feature>
<evidence type="ECO:0000256" key="2">
    <source>
        <dbReference type="ARBA" id="ARBA00022737"/>
    </source>
</evidence>
<dbReference type="CDD" id="cd09563">
    <property type="entry name" value="SAM_liprin-beta1_2_repeat1"/>
    <property type="match status" value="1"/>
</dbReference>
<protein>
    <submittedName>
        <fullName evidence="8">Liprin-beta-1-like isoform X1</fullName>
    </submittedName>
</protein>
<feature type="coiled-coil region" evidence="4">
    <location>
        <begin position="810"/>
        <end position="844"/>
    </location>
</feature>
<proteinExistence type="inferred from homology"/>
<evidence type="ECO:0000256" key="5">
    <source>
        <dbReference type="SAM" id="MobiDB-lite"/>
    </source>
</evidence>
<feature type="region of interest" description="Disordered" evidence="5">
    <location>
        <begin position="406"/>
        <end position="436"/>
    </location>
</feature>
<dbReference type="InterPro" id="IPR029515">
    <property type="entry name" value="Liprin"/>
</dbReference>
<dbReference type="Pfam" id="PF00536">
    <property type="entry name" value="SAM_1"/>
    <property type="match status" value="2"/>
</dbReference>
<dbReference type="Pfam" id="PF26022">
    <property type="entry name" value="CC_Liprin_beta"/>
    <property type="match status" value="1"/>
</dbReference>
<keyword evidence="7" id="KW-1185">Reference proteome</keyword>
<feature type="region of interest" description="Disordered" evidence="5">
    <location>
        <begin position="331"/>
        <end position="357"/>
    </location>
</feature>
<sequence length="1535" mass="172320">MNGPPLPPRQQRPSKKQTERPPTPPRRNPANINRGALQSYPESARLVQQERADLSAHEPSASRASRVNYSTVRDRNVIESTHIVTSTPLRPLPPVSVRSSPSLDAFQEVETFCLSNNEAHRTVSENVLLQPDQKYHDETQSIQDRTTYHPVESFLTSDNARSKMEPVSQQFNSFFIPPPPPGTMEDGERAAEDRQNMMDEGHSDSSESTVSFCWKEGEDSCQENTSPSRSRYSPMSYEAGRPLCKADMNRTSIYDNVTSCFSDRHADNKCLYSSEVSPEKVYYGENHLENNNEAYKRSFNGVAGYKQSGPYKAHSDDYLAPPVNYTLEHHRQTSPINGSRRPQRNNNMDSQDATKYSRGRFGSRAVCDALGDSYYESINLKGEPPYDLQSIPRVFCNSDNEVESYKVNEVSKSGSRRNGNTDNRSENHLVTSSAELLRPPSRRKVIPRIEHYREVAYQVEVEPPEPEHPSCRANNERDQLKVAGFFPNKPPSGNSRRSSTSSCKSPIPEDKAGRYGSYDGYQPSSPGINNHLKSRGGRRSLGTVGDKIAVSPQFRSRLGSDAERMSGGGTPSSSRGPTPPPPGHADLSRFEEWNHVVYRPQCYTPTRCTNRTNRNSLPPPGDCCYWHSYYSYCHHGSSPYWCRSERNPCCSGRCTPVIYGPSSQNEEIEELHERVHRLEMEKENLMMQVSVLTDQVEAQTDKLRELEADIEEKKEQIDNTEEMLQQELLTRSSLESSKFDLITEVSNLRLRLSTVEQEKQDCDEAFKKAENQLIMVQARLAEKDAEMVSLQSRLSCNGTVTPSIDCDSELDKLKKALQSVITANDEKEKKIEELKSSLSRYRLLHDVATTQGKKDDLAHQDGKQLDKMSSHDLSLSPSSLAESGKTLQLEPRVTDKPPPVPRSATSPGGPDPHSSPLAWRDGRLGSSPSPVYCQITPPSAEKSSPTVPRSNSAENVSPTQQRQTPPSKRHYGTIPRQHGAQVLQQIHQQLRLHQVDASTPSEPQPSSPETTKTSPATVTSTTTPSSVSPSIDPSSTPQSFQHPSLDNFRSPRTKSSGVSFGKGFFKLKNGKRSSSAPELALPEYAVHPNGRETPRSTLSRSRESPQSMLSLPQGSPNTSSKSEPKERKGIKKIFGKLKRSGSQSMDLVGGDFSRNRLRATAGPRLGWSEGTGPEKIAPDIPFAQWDTDMVANWLHRIGLNMYVNECKRWVKNGDHLLKASQHDLEKELGIKNPFHRKKLQLAFQSLGSKSGDLTEAAGKLDYQWVTRWLDDIGLPQYKDTFLEARIDGRMLHHLTVEDLFNLKVFNQLHHISVKRGIQVLRENSFEPFCLKRRSLPDESKAYDSREVALWTNHRVMEWLRTVDLSEYAPNLRGSGVHGSLMVYEPRFTAELLATLLNIPPNKTLLRRHLITHFRQVVGLELMQKKREAEGQAGYVPLTPSAKVKAVRRGHFTLKKKRKNNEVVFEDYVCPMDIPEKPPKSLDNESGHRNGDSTSQQEHKDQKTAHEIGAVSKDISSLTSMLKNENLIASMTTTNV</sequence>
<dbReference type="InterPro" id="IPR037617">
    <property type="entry name" value="LIPB1/2_SAM_1"/>
</dbReference>
<dbReference type="GeneID" id="106468641"/>
<dbReference type="Pfam" id="PF07647">
    <property type="entry name" value="SAM_2"/>
    <property type="match status" value="1"/>
</dbReference>
<feature type="region of interest" description="Disordered" evidence="5">
    <location>
        <begin position="1474"/>
        <end position="1509"/>
    </location>
</feature>
<dbReference type="RefSeq" id="XP_013784523.2">
    <property type="nucleotide sequence ID" value="XM_013929069.2"/>
</dbReference>
<feature type="compositionally biased region" description="Basic and acidic residues" evidence="5">
    <location>
        <begin position="852"/>
        <end position="870"/>
    </location>
</feature>
<feature type="compositionally biased region" description="Basic and acidic residues" evidence="5">
    <location>
        <begin position="1474"/>
        <end position="1505"/>
    </location>
</feature>
<feature type="coiled-coil region" evidence="4">
    <location>
        <begin position="668"/>
        <end position="786"/>
    </location>
</feature>
<feature type="domain" description="SAM" evidence="6">
    <location>
        <begin position="1350"/>
        <end position="1381"/>
    </location>
</feature>
<evidence type="ECO:0000256" key="4">
    <source>
        <dbReference type="SAM" id="Coils"/>
    </source>
</evidence>
<dbReference type="CDD" id="cd09569">
    <property type="entry name" value="SAM_liprin-beta1_2_repeat3"/>
    <property type="match status" value="1"/>
</dbReference>
<reference evidence="8" key="1">
    <citation type="submission" date="2025-08" db="UniProtKB">
        <authorList>
            <consortium name="RefSeq"/>
        </authorList>
    </citation>
    <scope>IDENTIFICATION</scope>
    <source>
        <tissue evidence="8">Muscle</tissue>
    </source>
</reference>
<dbReference type="PANTHER" id="PTHR12587:SF14">
    <property type="entry name" value="AT31531P"/>
    <property type="match status" value="1"/>
</dbReference>
<dbReference type="SUPFAM" id="SSF47769">
    <property type="entry name" value="SAM/Pointed domain"/>
    <property type="match status" value="3"/>
</dbReference>
<dbReference type="CDD" id="cd09566">
    <property type="entry name" value="SAM_liprin-beta1_2_repeat2"/>
    <property type="match status" value="1"/>
</dbReference>
<dbReference type="InterPro" id="IPR001660">
    <property type="entry name" value="SAM"/>
</dbReference>
<dbReference type="SMART" id="SM00454">
    <property type="entry name" value="SAM"/>
    <property type="match status" value="3"/>
</dbReference>
<evidence type="ECO:0000313" key="8">
    <source>
        <dbReference type="RefSeq" id="XP_013784523.2"/>
    </source>
</evidence>
<name>A0ABM1BLP3_LIMPO</name>
<feature type="compositionally biased region" description="Polar residues" evidence="5">
    <location>
        <begin position="1095"/>
        <end position="1121"/>
    </location>
</feature>
<keyword evidence="2" id="KW-0677">Repeat</keyword>
<feature type="compositionally biased region" description="Low complexity" evidence="5">
    <location>
        <begin position="1007"/>
        <end position="1037"/>
    </location>
</feature>
<feature type="region of interest" description="Disordered" evidence="5">
    <location>
        <begin position="483"/>
        <end position="587"/>
    </location>
</feature>
<feature type="domain" description="SAM" evidence="6">
    <location>
        <begin position="1260"/>
        <end position="1323"/>
    </location>
</feature>
<comment type="similarity">
    <text evidence="1">Belongs to the liprin family. Liprin-beta subfamily.</text>
</comment>
<feature type="compositionally biased region" description="Polar residues" evidence="5">
    <location>
        <begin position="344"/>
        <end position="354"/>
    </location>
</feature>
<feature type="compositionally biased region" description="Low complexity" evidence="5">
    <location>
        <begin position="977"/>
        <end position="1001"/>
    </location>
</feature>
<feature type="compositionally biased region" description="Pro residues" evidence="5">
    <location>
        <begin position="1"/>
        <end position="10"/>
    </location>
</feature>
<organism evidence="7 8">
    <name type="scientific">Limulus polyphemus</name>
    <name type="common">Atlantic horseshoe crab</name>
    <dbReference type="NCBI Taxonomy" id="6850"/>
    <lineage>
        <taxon>Eukaryota</taxon>
        <taxon>Metazoa</taxon>
        <taxon>Ecdysozoa</taxon>
        <taxon>Arthropoda</taxon>
        <taxon>Chelicerata</taxon>
        <taxon>Merostomata</taxon>
        <taxon>Xiphosura</taxon>
        <taxon>Limulidae</taxon>
        <taxon>Limulus</taxon>
    </lineage>
</organism>
<gene>
    <name evidence="8" type="primary">LOC106468641</name>
</gene>
<dbReference type="PANTHER" id="PTHR12587">
    <property type="entry name" value="LAR INTERACTING PROTEIN LIP -RELATED PROTEIN"/>
    <property type="match status" value="1"/>
</dbReference>
<feature type="domain" description="SAM" evidence="6">
    <location>
        <begin position="1185"/>
        <end position="1249"/>
    </location>
</feature>
<dbReference type="Gene3D" id="1.10.150.50">
    <property type="entry name" value="Transcription Factor, Ets-1"/>
    <property type="match status" value="3"/>
</dbReference>
<evidence type="ECO:0000256" key="1">
    <source>
        <dbReference type="ARBA" id="ARBA00007547"/>
    </source>
</evidence>
<dbReference type="InterPro" id="IPR013761">
    <property type="entry name" value="SAM/pointed_sf"/>
</dbReference>
<dbReference type="Proteomes" id="UP000694941">
    <property type="component" value="Unplaced"/>
</dbReference>
<evidence type="ECO:0000259" key="6">
    <source>
        <dbReference type="PROSITE" id="PS50105"/>
    </source>
</evidence>
<feature type="region of interest" description="Disordered" evidence="5">
    <location>
        <begin position="1"/>
        <end position="67"/>
    </location>
</feature>
<feature type="compositionally biased region" description="Polar residues" evidence="5">
    <location>
        <begin position="941"/>
        <end position="966"/>
    </location>
</feature>
<dbReference type="InterPro" id="IPR058914">
    <property type="entry name" value="LIPB1/2_CC"/>
</dbReference>
<evidence type="ECO:0000313" key="7">
    <source>
        <dbReference type="Proteomes" id="UP000694941"/>
    </source>
</evidence>
<dbReference type="PROSITE" id="PS50105">
    <property type="entry name" value="SAM_DOMAIN"/>
    <property type="match status" value="3"/>
</dbReference>
<dbReference type="InterPro" id="IPR037619">
    <property type="entry name" value="LIPB1/2_SAM_3rd"/>
</dbReference>
<feature type="compositionally biased region" description="Low complexity" evidence="5">
    <location>
        <begin position="871"/>
        <end position="880"/>
    </location>
</feature>